<dbReference type="NCBIfam" id="NF003592">
    <property type="entry name" value="PRK05254.1-5"/>
    <property type="match status" value="1"/>
</dbReference>
<evidence type="ECO:0000256" key="7">
    <source>
        <dbReference type="ARBA" id="ARBA00023204"/>
    </source>
</evidence>
<protein>
    <recommendedName>
        <fullName evidence="4 8">Uracil-DNA glycosylase</fullName>
        <shortName evidence="8">UDG</shortName>
        <ecNumber evidence="4 8">3.2.2.27</ecNumber>
    </recommendedName>
</protein>
<dbReference type="SUPFAM" id="SSF52141">
    <property type="entry name" value="Uracil-DNA glycosylase-like"/>
    <property type="match status" value="1"/>
</dbReference>
<keyword evidence="5 8" id="KW-0227">DNA damage</keyword>
<dbReference type="InterPro" id="IPR002043">
    <property type="entry name" value="UDG_fam1"/>
</dbReference>
<dbReference type="NCBIfam" id="NF003588">
    <property type="entry name" value="PRK05254.1-1"/>
    <property type="match status" value="1"/>
</dbReference>
<dbReference type="PROSITE" id="PS00130">
    <property type="entry name" value="U_DNA_GLYCOSYLASE"/>
    <property type="match status" value="1"/>
</dbReference>
<comment type="caution">
    <text evidence="11">The sequence shown here is derived from an EMBL/GenBank/DDBJ whole genome shotgun (WGS) entry which is preliminary data.</text>
</comment>
<dbReference type="AlphaFoldDB" id="A0A496PGE6"/>
<dbReference type="Gene3D" id="3.40.470.10">
    <property type="entry name" value="Uracil-DNA glycosylase-like domain"/>
    <property type="match status" value="1"/>
</dbReference>
<keyword evidence="6 8" id="KW-0378">Hydrolase</keyword>
<evidence type="ECO:0000256" key="2">
    <source>
        <dbReference type="ARBA" id="ARBA00002631"/>
    </source>
</evidence>
<organism evidence="11 12">
    <name type="scientific">Galactobacter caseinivorans</name>
    <dbReference type="NCBI Taxonomy" id="2676123"/>
    <lineage>
        <taxon>Bacteria</taxon>
        <taxon>Bacillati</taxon>
        <taxon>Actinomycetota</taxon>
        <taxon>Actinomycetes</taxon>
        <taxon>Micrococcales</taxon>
        <taxon>Micrococcaceae</taxon>
        <taxon>Galactobacter</taxon>
    </lineage>
</organism>
<dbReference type="GO" id="GO:0005737">
    <property type="term" value="C:cytoplasm"/>
    <property type="evidence" value="ECO:0007669"/>
    <property type="project" value="UniProtKB-SubCell"/>
</dbReference>
<keyword evidence="8" id="KW-0963">Cytoplasm</keyword>
<name>A0A496PGE6_9MICC</name>
<dbReference type="PANTHER" id="PTHR11264">
    <property type="entry name" value="URACIL-DNA GLYCOSYLASE"/>
    <property type="match status" value="1"/>
</dbReference>
<dbReference type="GO" id="GO:0097510">
    <property type="term" value="P:base-excision repair, AP site formation via deaminated base removal"/>
    <property type="evidence" value="ECO:0007669"/>
    <property type="project" value="TreeGrafter"/>
</dbReference>
<evidence type="ECO:0000313" key="11">
    <source>
        <dbReference type="EMBL" id="RKW69434.1"/>
    </source>
</evidence>
<evidence type="ECO:0000256" key="3">
    <source>
        <dbReference type="ARBA" id="ARBA00008184"/>
    </source>
</evidence>
<dbReference type="InterPro" id="IPR018085">
    <property type="entry name" value="Ura-DNA_Glyclase_AS"/>
</dbReference>
<keyword evidence="12" id="KW-1185">Reference proteome</keyword>
<dbReference type="Pfam" id="PF03167">
    <property type="entry name" value="UDG"/>
    <property type="match status" value="1"/>
</dbReference>
<evidence type="ECO:0000256" key="4">
    <source>
        <dbReference type="ARBA" id="ARBA00012030"/>
    </source>
</evidence>
<dbReference type="EMBL" id="QQXL01000009">
    <property type="protein sequence ID" value="RKW69434.1"/>
    <property type="molecule type" value="Genomic_DNA"/>
</dbReference>
<sequence length="265" mass="27994">MQQHADLFPSSDQQHSDPQWRGRYAERWIANGVHPEWVSVLLGAGPPLACGSADQQRIVLDAALGRVGGGLRERGAAGERILPDPAVTLRALAMAPGQVKVLIVGQDPYPTPGHGIGLSFATERDVRPLPRSLQNIRQELAADLGTALPPHGDLSPWLQQGVMLLNRTLTVTAGEAGSHAKLGWAPLTDAIVAHLGSLPGAPVGILWGKHAQAVRPLLGQHPVIESAHPSPLSARRGFFGSRPFSRANSELANLGVAPVDWGLGS</sequence>
<dbReference type="PANTHER" id="PTHR11264:SF0">
    <property type="entry name" value="URACIL-DNA GLYCOSYLASE"/>
    <property type="match status" value="1"/>
</dbReference>
<comment type="catalytic activity">
    <reaction evidence="1 8">
        <text>Hydrolyzes single-stranded DNA or mismatched double-stranded DNA and polynucleotides, releasing free uracil.</text>
        <dbReference type="EC" id="3.2.2.27"/>
    </reaction>
</comment>
<evidence type="ECO:0000313" key="12">
    <source>
        <dbReference type="Proteomes" id="UP000273119"/>
    </source>
</evidence>
<reference evidence="11 12" key="1">
    <citation type="submission" date="2018-07" db="EMBL/GenBank/DDBJ databases">
        <title>Arthrobacter sp. nov., isolated from raw cow's milk with high bacterial count.</title>
        <authorList>
            <person name="Hahne J."/>
            <person name="Isele D."/>
            <person name="Lipski A."/>
        </authorList>
    </citation>
    <scope>NUCLEOTIDE SEQUENCE [LARGE SCALE GENOMIC DNA]</scope>
    <source>
        <strain evidence="11 12">JZ R-183</strain>
    </source>
</reference>
<comment type="subcellular location">
    <subcellularLocation>
        <location evidence="8">Cytoplasm</location>
    </subcellularLocation>
</comment>
<keyword evidence="7 8" id="KW-0234">DNA repair</keyword>
<keyword evidence="11" id="KW-0326">Glycosidase</keyword>
<feature type="domain" description="Uracil-DNA glycosylase-like" evidence="10">
    <location>
        <begin position="92"/>
        <end position="251"/>
    </location>
</feature>
<dbReference type="InterPro" id="IPR005122">
    <property type="entry name" value="Uracil-DNA_glycosylase-like"/>
</dbReference>
<accession>A0A496PGE6</accession>
<dbReference type="EC" id="3.2.2.27" evidence="4 8"/>
<proteinExistence type="inferred from homology"/>
<dbReference type="Proteomes" id="UP000273119">
    <property type="component" value="Unassembled WGS sequence"/>
</dbReference>
<evidence type="ECO:0000256" key="1">
    <source>
        <dbReference type="ARBA" id="ARBA00001400"/>
    </source>
</evidence>
<dbReference type="InterPro" id="IPR036895">
    <property type="entry name" value="Uracil-DNA_glycosylase-like_sf"/>
</dbReference>
<dbReference type="GO" id="GO:0004844">
    <property type="term" value="F:uracil DNA N-glycosylase activity"/>
    <property type="evidence" value="ECO:0007669"/>
    <property type="project" value="UniProtKB-UniRule"/>
</dbReference>
<dbReference type="HAMAP" id="MF_00148">
    <property type="entry name" value="UDG"/>
    <property type="match status" value="1"/>
</dbReference>
<gene>
    <name evidence="8" type="primary">ung</name>
    <name evidence="11" type="ORF">DWQ67_12815</name>
</gene>
<evidence type="ECO:0000256" key="6">
    <source>
        <dbReference type="ARBA" id="ARBA00022801"/>
    </source>
</evidence>
<dbReference type="RefSeq" id="WP_121486005.1">
    <property type="nucleotide sequence ID" value="NZ_QQXL01000009.1"/>
</dbReference>
<comment type="function">
    <text evidence="2 8">Excises uracil residues from the DNA which can arise as a result of misincorporation of dUMP residues by DNA polymerase or due to deamination of cytosine.</text>
</comment>
<evidence type="ECO:0000256" key="8">
    <source>
        <dbReference type="HAMAP-Rule" id="MF_00148"/>
    </source>
</evidence>
<evidence type="ECO:0000256" key="9">
    <source>
        <dbReference type="PROSITE-ProRule" id="PRU10072"/>
    </source>
</evidence>
<evidence type="ECO:0000256" key="5">
    <source>
        <dbReference type="ARBA" id="ARBA00022763"/>
    </source>
</evidence>
<feature type="active site" description="Proton acceptor" evidence="8 9">
    <location>
        <position position="107"/>
    </location>
</feature>
<evidence type="ECO:0000259" key="10">
    <source>
        <dbReference type="SMART" id="SM00986"/>
    </source>
</evidence>
<comment type="similarity">
    <text evidence="3 8">Belongs to the uracil-DNA glycosylase (UDG) superfamily. UNG family.</text>
</comment>
<dbReference type="SMART" id="SM00987">
    <property type="entry name" value="UreE_C"/>
    <property type="match status" value="1"/>
</dbReference>
<dbReference type="CDD" id="cd10027">
    <property type="entry name" value="UDG-F1-like"/>
    <property type="match status" value="1"/>
</dbReference>
<dbReference type="SMART" id="SM00986">
    <property type="entry name" value="UDG"/>
    <property type="match status" value="1"/>
</dbReference>